<dbReference type="SMART" id="SM00827">
    <property type="entry name" value="PKS_AT"/>
    <property type="match status" value="3"/>
</dbReference>
<dbReference type="STRING" id="1586287.BBK82_44710"/>
<evidence type="ECO:0000256" key="2">
    <source>
        <dbReference type="ARBA" id="ARBA00022553"/>
    </source>
</evidence>
<feature type="active site" description="Proton donor; for dehydratase activity" evidence="7">
    <location>
        <position position="2410"/>
    </location>
</feature>
<dbReference type="InterPro" id="IPR020807">
    <property type="entry name" value="PKS_DH"/>
</dbReference>
<dbReference type="InterPro" id="IPR049900">
    <property type="entry name" value="PKS_mFAS_DH"/>
</dbReference>
<dbReference type="Gene3D" id="3.30.70.3290">
    <property type="match status" value="3"/>
</dbReference>
<keyword evidence="5" id="KW-0511">Multifunctional enzyme</keyword>
<dbReference type="SUPFAM" id="SSF51735">
    <property type="entry name" value="NAD(P)-binding Rossmann-fold domains"/>
    <property type="match status" value="6"/>
</dbReference>
<dbReference type="InterPro" id="IPR049552">
    <property type="entry name" value="PKS_DH_N"/>
</dbReference>
<feature type="domain" description="Carrier" evidence="9">
    <location>
        <begin position="1237"/>
        <end position="1312"/>
    </location>
</feature>
<dbReference type="PROSITE" id="PS52004">
    <property type="entry name" value="KS3_2"/>
    <property type="match status" value="3"/>
</dbReference>
<keyword evidence="13" id="KW-1185">Reference proteome</keyword>
<feature type="active site" description="Proton acceptor; for dehydratase activity" evidence="7">
    <location>
        <position position="3871"/>
    </location>
</feature>
<feature type="region of interest" description="N-terminal hotdog fold" evidence="7">
    <location>
        <begin position="3841"/>
        <end position="3951"/>
    </location>
</feature>
<keyword evidence="1" id="KW-0596">Phosphopantetheine</keyword>
<feature type="region of interest" description="C-terminal hotdog fold" evidence="7">
    <location>
        <begin position="3960"/>
        <end position="4104"/>
    </location>
</feature>
<dbReference type="InterPro" id="IPR009081">
    <property type="entry name" value="PP-bd_ACP"/>
</dbReference>
<dbReference type="PROSITE" id="PS50075">
    <property type="entry name" value="CARRIER"/>
    <property type="match status" value="3"/>
</dbReference>
<feature type="domain" description="Ketosynthase family 3 (KS3)" evidence="10">
    <location>
        <begin position="1"/>
        <end position="183"/>
    </location>
</feature>
<dbReference type="InterPro" id="IPR042104">
    <property type="entry name" value="PKS_dehydratase_sf"/>
</dbReference>
<feature type="domain" description="Ketosynthase family 3 (KS3)" evidence="10">
    <location>
        <begin position="2960"/>
        <end position="3384"/>
    </location>
</feature>
<feature type="region of interest" description="N-terminal hotdog fold" evidence="7">
    <location>
        <begin position="2230"/>
        <end position="2344"/>
    </location>
</feature>
<evidence type="ECO:0000259" key="11">
    <source>
        <dbReference type="PROSITE" id="PS52019"/>
    </source>
</evidence>
<dbReference type="Pfam" id="PF00698">
    <property type="entry name" value="Acyl_transf_1"/>
    <property type="match status" value="3"/>
</dbReference>
<dbReference type="CDD" id="cd00833">
    <property type="entry name" value="PKS"/>
    <property type="match status" value="3"/>
</dbReference>
<evidence type="ECO:0000259" key="9">
    <source>
        <dbReference type="PROSITE" id="PS50075"/>
    </source>
</evidence>
<dbReference type="GO" id="GO:0031177">
    <property type="term" value="F:phosphopantetheine binding"/>
    <property type="evidence" value="ECO:0007669"/>
    <property type="project" value="InterPro"/>
</dbReference>
<keyword evidence="2" id="KW-0597">Phosphoprotein</keyword>
<dbReference type="FunFam" id="1.10.1200.10:FF:000007">
    <property type="entry name" value="Probable polyketide synthase pks17"/>
    <property type="match status" value="3"/>
</dbReference>
<dbReference type="Pfam" id="PF22621">
    <property type="entry name" value="CurL-like_PKS_C"/>
    <property type="match status" value="1"/>
</dbReference>
<dbReference type="InterPro" id="IPR049551">
    <property type="entry name" value="PKS_DH_C"/>
</dbReference>
<dbReference type="Proteomes" id="UP000093053">
    <property type="component" value="Chromosome"/>
</dbReference>
<accession>A0A1B2HWA3</accession>
<dbReference type="InterPro" id="IPR020841">
    <property type="entry name" value="PKS_Beta-ketoAc_synthase_dom"/>
</dbReference>
<dbReference type="InterPro" id="IPR016035">
    <property type="entry name" value="Acyl_Trfase/lysoPLipase"/>
</dbReference>
<feature type="domain" description="PKS/mFAS DH" evidence="11">
    <location>
        <begin position="3841"/>
        <end position="4104"/>
    </location>
</feature>
<evidence type="ECO:0000256" key="4">
    <source>
        <dbReference type="ARBA" id="ARBA00022737"/>
    </source>
</evidence>
<feature type="region of interest" description="N-terminal hotdog fold" evidence="7">
    <location>
        <begin position="616"/>
        <end position="726"/>
    </location>
</feature>
<protein>
    <recommendedName>
        <fullName evidence="14">Polyketide synthase</fullName>
    </recommendedName>
</protein>
<dbReference type="PANTHER" id="PTHR43775">
    <property type="entry name" value="FATTY ACID SYNTHASE"/>
    <property type="match status" value="1"/>
</dbReference>
<dbReference type="InterPro" id="IPR006162">
    <property type="entry name" value="Ppantetheine_attach_site"/>
</dbReference>
<sequence length="4632" mass="490212">MLALARLSDAQRLGYQVLGLVRGSAVNQDGKSSQLSAPNGPAQQRVIRSALASARLSPSDVDAVEAHGTGTVLGDPIEAQALLATYGADRSSPLWLGSLKSNIGHTQAAAGVGGIIKMVLAMRHGVLPATLHVDAPTPHVDWSAGNVSLLTSSQPWPASDRPRRAGVSSFGISGTNAHVILEAAPERSTQNASAPELSDLPETIGVGGGSPQGASQSVSIPYLLSAKSPAAVRDQAGQLTAHLARHPELRAADVAHSLAQRTQFPHRAALLDGTIVAEGETGDLTFLFTGQGSQRTGMGRTLHATYPAFRTALDEALAALDIEQEFLEGDLDQTRLTQPALFALETALFRLFEHWGIKPDHLIGHSIGEITAAHVAGILTLHDAAKLVTARATLMDALPRQGAMWAIEATEDEVRPHLTANVSIAAINGPRAVVISGDDPDTAAVAAQFPHRRTKKLTVSHAFHSHHMDAMLDEFRTTATQLTYASPGIPIISTVATDLPMTDPEYWVTQVRETVRFHDAVSRLQGTFIELGPDAVLTAQLADNAVAALRRDQDEVTSVLTALGTAYTAGQLPRNLSDDGRRVELPPYAFQRQRYWLTPGTIATDAGDLGLTAAGHPLLGGVVHSAGSDTVIFTGRLAPGGWLDDHAVLGNVIVPGAALVDLALHAARHTGFSTLDELLIEAPLALTEPLQLQIAVTGDALTIHSRTDGDWTLHATGTFSTEAPPATELAWPPNADPLDVDDMYATLGATGLQYGPAFRNVTAAWRAKDAVYAEVSLADHDFGVHPALLDAALHPFAAAADTLALPFAWQGVTLHSPGATELRVRVDLTTNAVHATTPDGTPALTVSSLRTRPLTAGQLGPRTDGLYETTWTPVTPTPLPHTVVNVPTGDVHEVTAQTLSELQAALRDHDTTIAVVRHSDDLSAAAVEGLIKSAQAEHPGRIVLVDTDDSVDLSTVVGDEPHVRVHNGAVLAPRLTRVTRRGTATIDWNGTVLITGGALGTLLARHLVDRGARDVVLASRSGRDPGIEHVRGVACDITDRAAVETLLADLPDLDVIVHTAGVLDDGLIESLTPERLDAVLRPKTAAWHLHELTRERELKAFVLYSSVAGTFGTAGQANYAAANTYLDALARHRHAEGLPAVSLAWGMWDDGMASHLSDADRDRLARSGFLPISTEHGLAMFDAALGLDTPVLVASPLNLAAFTTEVPALLRSLVRPRATTSGFAARLANLDEDAQRVLALSVVRENVAAVLGHTDPNALNVEAAFGDLGFDSLMSIELRNKLTAATGTKLPGTVIFDHPTPLALAEFVRTTTVGVKTRVTAVATTTASDEPIAVVGMACRFPGGVASPDDLWRLVADGVDAMSDLPANRGWDLEGIYDPDPDQFGKTYVRRGGFLHDADQFDPAFFGISPREAVAMDPQHRLLLETAWEALEDAGITPRSLHGSQTGVYTGVMYRDYAPRVGDAPPTLEGLLGPGNAGAIASGRISYTLGLEGPAVTIDTACSSSLVTAHLAVQALRSGEVSLALAGGVTVMATPESYVEFSRQRNLAPDGKVKAFSGDADGTAWGEGVGLLLLERLSDAVRNGRTIHAVIRGSAINQDGASNGITAPNGPSQERVIQQALANAHLSPSDVDVLEAHGTGTTLGDPIEAQALLATYGAARTEPLWLGSFKSNVGHTQAAAGVGGMIKMIMALRHGVMPATLHVSEPTPHVDWSSGAVSLLQQPRPWPAVNRPRRAAVSSFGISGTNAHLILEQSPSVNGGSTHPELSDLSETIGMGGGSPQGAGESGSIPNGEHLRAGDPHGVPAAPVPFLVSAKTAEALPNQVERLRRHLDAHPGLPHPAVAHALATTRTHFPHRAVVTDFTRLDPVIAQKAPKTVFVFPGQGTHWAGMAIELMDTEPVFKQSIDECSATLREFVDWDLETVLRTSDYDRLEVLQCVGWSVMVSLARLWQHHGITPDAVVGHSQGEVAAATFTGAITPRDAVKILTKRVGIANEHLVGRGSLLSLAVSEQRAQELIAPYGDLLSVAVVNAPEASVVGGDLDALHDLMTELDGIRHRMIPMAYGSHTPQVEAVKDLLMAEFDGLTSQPPRIAFYSTVTTQKHEVFDAEYWYRNQRDPVWFARTVNRIAEDGHNVFIEVSSHPVLLASVQDNQPAVATLETLRRDSGSLAHFRGSVGNAWAHGLTPDWTALYGDQPRVPLPTYAFQHDRYWLEPTGNARNAAALGQTSVDHPLLGSLVHTAEGDSLLLTGRVSLSTHPWLADHAVSGTVLLPGTAFVELARQAGKHADLDTVEELLINAPLLLEPDTSAQLQVTLTGDRVSIHSRTTAEWTLHASGTLTTTEATAETLEWPPNGDELDVHEIYDRLADLGFEYGPAFQRLQRAWQDGDEYYVEVALDQPQGNFAVHPALLDSTLHIAGTFGDGVVLPFSWAGVRVHKAGTTVLRMRITRQGNDIALHGVDADGTPVITVDTLATRPLDLDRLATRTEGLFEIDWTPVTPAALTEHTVLEVPQGDVHDVIEHVMTSLQEKLREDGRVVVVTRNAVNVPEPDLAHGSVWGMVRAAQTEHPDRITLVDTDDSVELATVIGDEPQLSIRDGEVRAPRLAKAPVVEPFAWDADDTVLITGGTGTLGTILARHLAERHGVRNLVLVSRRGITPEALADVNANIRVVACDITDREALRELLDSIDNLSAVVHTAATLDDGLFSAMTPERLHSVLRSKADSAWDLHEMTSGLKAFVLYSSLAGTFGAAGQSNYAAANTYLDALAQVRRSQGLPATSLVWGLWADASGMTGELSAADHARMRQLGIAPITAEHGMAMFDAALSLSAATVVATPVDLGVIRKAAVVPPLYRGLVRKRTTVTAVTATDEASLLALVREHAAATLGYPGPESVGPDSAFKDLGFDSLTAVELRNRLSPATGIQLPATITFDHPSPAALAKFLHGKLSGAEPVRKRRVSARAADEPIAIVGMACHFPGDVDSPDDLWQMLLAGREGMSELPNDRGWDLETLYDPDRSRPGTTYSRTGGFLHDAGDFDPAFFGISPREAAAMDPQQRLLLETSWEAFEHAGIDPRSLRGSDTGVFTGAMYRDYMGRFNATNTDNEDVMGAGNAGGATSGRISYTLGLEGPAVTIDTACSSSLVATHLAVQALRSGECSLALAGGVSIMASPEPLIEFARQRGLASDGRCKAFGTGADGIGMSEGVGLVLLERLSDAVRNGHRVLAVVRGSAVNQDGASNGLTAPNGPSQERVILQALASAGLTPSDVDAVEAHGTGTALGDPIEAQALLATYGADRPSPLWLGSLKSNIGHTQAAAGVGGIIKMVLALRHGVLPATLHAAEPSPLIDWSAGSVSLLQEAQPWPASDRPRRAGVSSFGISGTNAHVILEAAPERSTHNTPTPELSDLPETIGVGGGSPQGASQSVSIPSGAAGHAGAAVPFFVSAKTAEALQGQVRALKQYLARNPEADPRDVAHTLAQRAKFDHRAVLHGGSELIDGTTTSGELAFLFTGQGSQRAGMGHELYRTYPAFRQALDEAIDAVDAHLGDPSLRLVFFDEPSLLDQTLYTQTALFALETALYRLFESWGITPDRLVGHSIGELTAAHVAGILSLDDAAQLVAARARLMNALPTGGAMVAIQATEEEVAPFLTDTVNLAAVNGPTSVVVSGDGTDAVIAHFQDRKIKKLQVSHAFHSHRMDPMLAEFRATARKLTFTEPTIPIAPTVATDLAMTDPEYWVVQVREAVRFHQAVESLGDVTTFIELGPDGVLTAQAQQTTQGVFATALRKGHDEVTTALTALGAAFVHGRTPVVEQGELVDLPTYAFQHQRYWLVPTGGGNATELGLGTSAHPLLQGVLQLADSDSTVLTGRLSPSSWLADHAVGGTVVVPGTALVDMALHAGALAGLTTLDELVIEAPLTLTEAVQVQVKVTGTAVTVHSRTDGDWTLHASGTLSTDAIAAEAFEWPPQAEPLDVDEIYPALGALGVEYGPAFQGLTNAWRSGDVLYAEVEVAEHEFGVHPALLDAALHPVAAVGENLALPFSWNKVSVHTTRATRLRVRLSPQENGLRIDATDEQGAPTLTVELLVTRPVDVDRLGSRTQGLFETVLAPVSPGTLGAHEVVEVPRGDVHEVTEQVLKTLQDRVHGDGKLVVLVRDGDLAAAAVQGMVRAAQAEHPGRIVLVDSDGSADVSAVADDEPQIVIREGKMFAPRLAKAGGSEPFTWDEDDTVLITGGSGTLGAILARHLVERHGVRNLVLASRSGALPEGLADVNANIRAVACDMSDRTAVEQLLNSVENLDVVVHTAGVVDDGVLTSLTPEQLHKVLRPKVDAAWHLHELTSGLKAFVLYSSLAGTFGGPGQANYAAANAYLDALARLRRGQGLPATSLAWGMWDDTSAMTAGLSDADRARIARDGFTPISAEQGMAMFDAALGLNAAAVVATPINLSAIAKLPEVPALLRGMVRPRTKVAKREDSAAFVARLAGLGEDEQHAVVLDLVRARVATVLGHNDSAAIADNAAFEQLGFDSLTAVELRNELTAATGVQLSPTLVFDHPTPAALARHLRDTLAPSGRKVARVKLDEVAALLSGLAVDADDHASITEQLEDLLTRWRRTAGPTEPDSDDDLDAASDEELFSLVDTNRKA</sequence>
<dbReference type="KEGG" id="led:BBK82_44710"/>
<keyword evidence="4" id="KW-0677">Repeat</keyword>
<dbReference type="InterPro" id="IPR032821">
    <property type="entry name" value="PKS_assoc"/>
</dbReference>
<dbReference type="Pfam" id="PF02801">
    <property type="entry name" value="Ketoacyl-synt_C"/>
    <property type="match status" value="3"/>
</dbReference>
<dbReference type="SMART" id="SM01294">
    <property type="entry name" value="PKS_PP_betabranch"/>
    <property type="match status" value="3"/>
</dbReference>
<dbReference type="InterPro" id="IPR036736">
    <property type="entry name" value="ACP-like_sf"/>
</dbReference>
<dbReference type="Pfam" id="PF21089">
    <property type="entry name" value="PKS_DH_N"/>
    <property type="match status" value="3"/>
</dbReference>
<dbReference type="Gene3D" id="3.40.47.10">
    <property type="match status" value="3"/>
</dbReference>
<evidence type="ECO:0000256" key="3">
    <source>
        <dbReference type="ARBA" id="ARBA00022679"/>
    </source>
</evidence>
<dbReference type="GO" id="GO:0006633">
    <property type="term" value="P:fatty acid biosynthetic process"/>
    <property type="evidence" value="ECO:0007669"/>
    <property type="project" value="TreeGrafter"/>
</dbReference>
<dbReference type="InterPro" id="IPR001227">
    <property type="entry name" value="Ac_transferase_dom_sf"/>
</dbReference>
<feature type="domain" description="Carrier" evidence="9">
    <location>
        <begin position="4481"/>
        <end position="4556"/>
    </location>
</feature>
<dbReference type="CDD" id="cd08956">
    <property type="entry name" value="KR_3_FAS_SDR_x"/>
    <property type="match status" value="3"/>
</dbReference>
<evidence type="ECO:0000256" key="8">
    <source>
        <dbReference type="SAM" id="MobiDB-lite"/>
    </source>
</evidence>
<evidence type="ECO:0000256" key="5">
    <source>
        <dbReference type="ARBA" id="ARBA00023268"/>
    </source>
</evidence>
<feature type="domain" description="PKS/mFAS DH" evidence="11">
    <location>
        <begin position="616"/>
        <end position="860"/>
    </location>
</feature>
<dbReference type="Pfam" id="PF16197">
    <property type="entry name" value="KAsynt_C_assoc"/>
    <property type="match status" value="2"/>
</dbReference>
<evidence type="ECO:0000259" key="10">
    <source>
        <dbReference type="PROSITE" id="PS52004"/>
    </source>
</evidence>
<dbReference type="InterPro" id="IPR057326">
    <property type="entry name" value="KR_dom"/>
</dbReference>
<keyword evidence="3" id="KW-0808">Transferase</keyword>
<organism evidence="12 13">
    <name type="scientific">Lentzea guizhouensis</name>
    <dbReference type="NCBI Taxonomy" id="1586287"/>
    <lineage>
        <taxon>Bacteria</taxon>
        <taxon>Bacillati</taxon>
        <taxon>Actinomycetota</taxon>
        <taxon>Actinomycetes</taxon>
        <taxon>Pseudonocardiales</taxon>
        <taxon>Pseudonocardiaceae</taxon>
        <taxon>Lentzea</taxon>
    </lineage>
</organism>
<dbReference type="SUPFAM" id="SSF53901">
    <property type="entry name" value="Thiolase-like"/>
    <property type="match status" value="3"/>
</dbReference>
<dbReference type="InterPro" id="IPR055123">
    <property type="entry name" value="SpnB-like_Rossmann"/>
</dbReference>
<dbReference type="SUPFAM" id="SSF55048">
    <property type="entry name" value="Probable ACP-binding domain of malonyl-CoA ACP transacylase"/>
    <property type="match status" value="3"/>
</dbReference>
<dbReference type="SMART" id="SM00825">
    <property type="entry name" value="PKS_KS"/>
    <property type="match status" value="3"/>
</dbReference>
<feature type="region of interest" description="Disordered" evidence="8">
    <location>
        <begin position="186"/>
        <end position="212"/>
    </location>
</feature>
<feature type="domain" description="Ketosynthase family 3 (KS3)" evidence="10">
    <location>
        <begin position="1329"/>
        <end position="1753"/>
    </location>
</feature>
<dbReference type="Pfam" id="PF14765">
    <property type="entry name" value="PS-DH"/>
    <property type="match status" value="3"/>
</dbReference>
<feature type="active site" description="Proton donor; for dehydratase activity" evidence="7">
    <location>
        <position position="4015"/>
    </location>
</feature>
<feature type="domain" description="PKS/mFAS DH" evidence="11">
    <location>
        <begin position="2230"/>
        <end position="2482"/>
    </location>
</feature>
<name>A0A1B2HWA3_9PSEU</name>
<feature type="region of interest" description="C-terminal hotdog fold" evidence="7">
    <location>
        <begin position="735"/>
        <end position="860"/>
    </location>
</feature>
<dbReference type="InterPro" id="IPR016039">
    <property type="entry name" value="Thiolase-like"/>
</dbReference>
<dbReference type="Pfam" id="PF08659">
    <property type="entry name" value="KR"/>
    <property type="match status" value="3"/>
</dbReference>
<evidence type="ECO:0000256" key="7">
    <source>
        <dbReference type="PROSITE-ProRule" id="PRU01363"/>
    </source>
</evidence>
<dbReference type="SMART" id="SM00826">
    <property type="entry name" value="PKS_DH"/>
    <property type="match status" value="3"/>
</dbReference>
<dbReference type="InterPro" id="IPR020806">
    <property type="entry name" value="PKS_PP-bd"/>
</dbReference>
<dbReference type="InterPro" id="IPR013968">
    <property type="entry name" value="PKS_KR"/>
</dbReference>
<dbReference type="InterPro" id="IPR014043">
    <property type="entry name" value="Acyl_transferase_dom"/>
</dbReference>
<evidence type="ECO:0008006" key="14">
    <source>
        <dbReference type="Google" id="ProtNLM"/>
    </source>
</evidence>
<evidence type="ECO:0000313" key="13">
    <source>
        <dbReference type="Proteomes" id="UP000093053"/>
    </source>
</evidence>
<dbReference type="InterPro" id="IPR036291">
    <property type="entry name" value="NAD(P)-bd_dom_sf"/>
</dbReference>
<evidence type="ECO:0000256" key="6">
    <source>
        <dbReference type="ARBA" id="ARBA00023315"/>
    </source>
</evidence>
<proteinExistence type="predicted"/>
<feature type="active site" description="Proton acceptor; for dehydratase activity" evidence="7">
    <location>
        <position position="2262"/>
    </location>
</feature>
<dbReference type="SUPFAM" id="SSF52151">
    <property type="entry name" value="FabD/lysophospholipase-like"/>
    <property type="match status" value="3"/>
</dbReference>
<reference evidence="12 13" key="1">
    <citation type="submission" date="2016-07" db="EMBL/GenBank/DDBJ databases">
        <title>Complete genome sequence of the Lentzea guizhouensis DHS C013.</title>
        <authorList>
            <person name="Cao C."/>
        </authorList>
    </citation>
    <scope>NUCLEOTIDE SEQUENCE [LARGE SCALE GENOMIC DNA]</scope>
    <source>
        <strain evidence="12 13">DHS C013</strain>
    </source>
</reference>
<dbReference type="InterPro" id="IPR016036">
    <property type="entry name" value="Malonyl_transacylase_ACP-bd"/>
</dbReference>
<dbReference type="OrthoDB" id="9778690at2"/>
<feature type="active site" description="Proton donor; for dehydratase activity" evidence="7">
    <location>
        <position position="790"/>
    </location>
</feature>
<feature type="region of interest" description="C-terminal hotdog fold" evidence="7">
    <location>
        <begin position="2353"/>
        <end position="2482"/>
    </location>
</feature>
<dbReference type="EMBL" id="CP016793">
    <property type="protein sequence ID" value="ANZ41987.1"/>
    <property type="molecule type" value="Genomic_DNA"/>
</dbReference>
<dbReference type="SUPFAM" id="SSF47336">
    <property type="entry name" value="ACP-like"/>
    <property type="match status" value="3"/>
</dbReference>
<dbReference type="Pfam" id="PF22953">
    <property type="entry name" value="SpnB_Rossmann"/>
    <property type="match status" value="2"/>
</dbReference>
<evidence type="ECO:0000313" key="12">
    <source>
        <dbReference type="EMBL" id="ANZ41987.1"/>
    </source>
</evidence>
<dbReference type="Gene3D" id="3.40.366.10">
    <property type="entry name" value="Malonyl-Coenzyme A Acyl Carrier Protein, domain 2"/>
    <property type="match status" value="3"/>
</dbReference>
<dbReference type="Gene3D" id="1.10.1200.10">
    <property type="entry name" value="ACP-like"/>
    <property type="match status" value="3"/>
</dbReference>
<dbReference type="InterPro" id="IPR014031">
    <property type="entry name" value="Ketoacyl_synth_C"/>
</dbReference>
<keyword evidence="6" id="KW-0012">Acyltransferase</keyword>
<dbReference type="SMART" id="SM00822">
    <property type="entry name" value="PKS_KR"/>
    <property type="match status" value="3"/>
</dbReference>
<dbReference type="Gene3D" id="3.40.50.720">
    <property type="entry name" value="NAD(P)-binding Rossmann-like Domain"/>
    <property type="match status" value="3"/>
</dbReference>
<dbReference type="PROSITE" id="PS52019">
    <property type="entry name" value="PKS_MFAS_DH"/>
    <property type="match status" value="3"/>
</dbReference>
<evidence type="ECO:0000256" key="1">
    <source>
        <dbReference type="ARBA" id="ARBA00022450"/>
    </source>
</evidence>
<dbReference type="Pfam" id="PF00550">
    <property type="entry name" value="PP-binding"/>
    <property type="match status" value="3"/>
</dbReference>
<feature type="domain" description="Carrier" evidence="9">
    <location>
        <begin position="2868"/>
        <end position="2943"/>
    </location>
</feature>
<dbReference type="PROSITE" id="PS00012">
    <property type="entry name" value="PHOSPHOPANTETHEINE"/>
    <property type="match status" value="3"/>
</dbReference>
<dbReference type="Gene3D" id="3.10.129.110">
    <property type="entry name" value="Polyketide synthase dehydratase"/>
    <property type="match status" value="3"/>
</dbReference>
<dbReference type="SMART" id="SM00823">
    <property type="entry name" value="PKS_PP"/>
    <property type="match status" value="3"/>
</dbReference>
<dbReference type="InterPro" id="IPR050091">
    <property type="entry name" value="PKS_NRPS_Biosynth_Enz"/>
</dbReference>
<feature type="active site" description="Proton acceptor; for dehydratase activity" evidence="7">
    <location>
        <position position="646"/>
    </location>
</feature>
<dbReference type="InterPro" id="IPR014030">
    <property type="entry name" value="Ketoacyl_synth_N"/>
</dbReference>
<dbReference type="RefSeq" id="WP_065920321.1">
    <property type="nucleotide sequence ID" value="NZ_CP016793.1"/>
</dbReference>
<dbReference type="Pfam" id="PF00109">
    <property type="entry name" value="ketoacyl-synt"/>
    <property type="match status" value="2"/>
</dbReference>
<gene>
    <name evidence="12" type="ORF">BBK82_44710</name>
</gene>
<dbReference type="FunFam" id="3.40.47.10:FF:000019">
    <property type="entry name" value="Polyketide synthase type I"/>
    <property type="match status" value="2"/>
</dbReference>
<dbReference type="GO" id="GO:0004312">
    <property type="term" value="F:fatty acid synthase activity"/>
    <property type="evidence" value="ECO:0007669"/>
    <property type="project" value="TreeGrafter"/>
</dbReference>
<dbReference type="PANTHER" id="PTHR43775:SF51">
    <property type="entry name" value="INACTIVE PHENOLPHTHIOCEROL SYNTHESIS POLYKETIDE SYNTHASE TYPE I PKS1-RELATED"/>
    <property type="match status" value="1"/>
</dbReference>